<feature type="transmembrane region" description="Helical" evidence="10">
    <location>
        <begin position="417"/>
        <end position="437"/>
    </location>
</feature>
<keyword evidence="6" id="KW-0630">Potassium</keyword>
<keyword evidence="3" id="KW-1003">Cell membrane</keyword>
<feature type="transmembrane region" description="Helical" evidence="10">
    <location>
        <begin position="237"/>
        <end position="258"/>
    </location>
</feature>
<feature type="transmembrane region" description="Helical" evidence="10">
    <location>
        <begin position="139"/>
        <end position="160"/>
    </location>
</feature>
<feature type="transmembrane region" description="Helical" evidence="10">
    <location>
        <begin position="356"/>
        <end position="378"/>
    </location>
</feature>
<feature type="transmembrane region" description="Helical" evidence="10">
    <location>
        <begin position="201"/>
        <end position="225"/>
    </location>
</feature>
<dbReference type="PANTHER" id="PTHR32024">
    <property type="entry name" value="TRK SYSTEM POTASSIUM UPTAKE PROTEIN TRKG-RELATED"/>
    <property type="match status" value="1"/>
</dbReference>
<evidence type="ECO:0000256" key="4">
    <source>
        <dbReference type="ARBA" id="ARBA00022538"/>
    </source>
</evidence>
<dbReference type="Proteomes" id="UP000609323">
    <property type="component" value="Unassembled WGS sequence"/>
</dbReference>
<evidence type="ECO:0000313" key="11">
    <source>
        <dbReference type="EMBL" id="GGA47683.1"/>
    </source>
</evidence>
<feature type="transmembrane region" description="Helical" evidence="10">
    <location>
        <begin position="303"/>
        <end position="336"/>
    </location>
</feature>
<evidence type="ECO:0000256" key="10">
    <source>
        <dbReference type="SAM" id="Phobius"/>
    </source>
</evidence>
<dbReference type="InterPro" id="IPR004772">
    <property type="entry name" value="TrkH"/>
</dbReference>
<organism evidence="11 12">
    <name type="scientific">Paenibacillus physcomitrellae</name>
    <dbReference type="NCBI Taxonomy" id="1619311"/>
    <lineage>
        <taxon>Bacteria</taxon>
        <taxon>Bacillati</taxon>
        <taxon>Bacillota</taxon>
        <taxon>Bacilli</taxon>
        <taxon>Bacillales</taxon>
        <taxon>Paenibacillaceae</taxon>
        <taxon>Paenibacillus</taxon>
    </lineage>
</organism>
<proteinExistence type="predicted"/>
<dbReference type="EMBL" id="BMHF01000016">
    <property type="protein sequence ID" value="GGA47683.1"/>
    <property type="molecule type" value="Genomic_DNA"/>
</dbReference>
<keyword evidence="5 10" id="KW-0812">Transmembrane</keyword>
<keyword evidence="2" id="KW-0813">Transport</keyword>
<keyword evidence="9 10" id="KW-0472">Membrane</keyword>
<feature type="transmembrane region" description="Helical" evidence="10">
    <location>
        <begin position="85"/>
        <end position="110"/>
    </location>
</feature>
<feature type="transmembrane region" description="Helical" evidence="10">
    <location>
        <begin position="54"/>
        <end position="73"/>
    </location>
</feature>
<comment type="subcellular location">
    <subcellularLocation>
        <location evidence="1">Cell membrane</location>
        <topology evidence="1">Multi-pass membrane protein</topology>
    </subcellularLocation>
</comment>
<keyword evidence="12" id="KW-1185">Reference proteome</keyword>
<sequence>MLFNKSQNKQLKQINQIRFSPPQILSIGFLIMIVVGSLLLMLPISLKPGKSISFLNALFEATSAVCVTGLVVTDTGTTFTVFGQTVLLLLIQVGGLGFMTFGILVAMLLGKKISLSNRLMAQSAMNQFNLSGIVKLVKLVLVMTLVIEGAGALLLTITWAREMPLGWAIYYGIFHSISSFNNAGFDIMGDYASMTAYVGSWPVNLVLSFLYILGGLGFTVILEVVQKIGKWRWSLHTRIVMGATLLLNLVASVLFFLLERHNPLTLGSLPLGDQILASYFQGTVPRTAGFNTVDLTQLNSDSVLLMMGLMFIGGSSGSTAGGIKITTFFLLLLVVWTFIKQREDVTILRKRIPKDLVFRALAISMIGIGLVFTGSFLLEVTEKGLPLMNLAFEAVSAFGTVGLTLGVTPNLSEWGKIIIMLLMFVGRLGPLTIALALTHSKHDSKLKYPEEKILIG</sequence>
<protein>
    <submittedName>
        <fullName evidence="11">Ktr system potassium transporter B</fullName>
    </submittedName>
</protein>
<name>A0ABQ1GP29_9BACL</name>
<keyword evidence="8" id="KW-0406">Ion transport</keyword>
<comment type="caution">
    <text evidence="11">The sequence shown here is derived from an EMBL/GenBank/DDBJ whole genome shotgun (WGS) entry which is preliminary data.</text>
</comment>
<reference evidence="12" key="1">
    <citation type="journal article" date="2019" name="Int. J. Syst. Evol. Microbiol.">
        <title>The Global Catalogue of Microorganisms (GCM) 10K type strain sequencing project: providing services to taxonomists for standard genome sequencing and annotation.</title>
        <authorList>
            <consortium name="The Broad Institute Genomics Platform"/>
            <consortium name="The Broad Institute Genome Sequencing Center for Infectious Disease"/>
            <person name="Wu L."/>
            <person name="Ma J."/>
        </authorList>
    </citation>
    <scope>NUCLEOTIDE SEQUENCE [LARGE SCALE GENOMIC DNA]</scope>
    <source>
        <strain evidence="12">CGMCC 1.15044</strain>
    </source>
</reference>
<evidence type="ECO:0000256" key="7">
    <source>
        <dbReference type="ARBA" id="ARBA00022989"/>
    </source>
</evidence>
<dbReference type="PANTHER" id="PTHR32024:SF1">
    <property type="entry name" value="KTR SYSTEM POTASSIUM UPTAKE PROTEIN B"/>
    <property type="match status" value="1"/>
</dbReference>
<dbReference type="RefSeq" id="WP_094092752.1">
    <property type="nucleotide sequence ID" value="NZ_BMHF01000016.1"/>
</dbReference>
<keyword evidence="7 10" id="KW-1133">Transmembrane helix</keyword>
<evidence type="ECO:0000256" key="5">
    <source>
        <dbReference type="ARBA" id="ARBA00022692"/>
    </source>
</evidence>
<dbReference type="InterPro" id="IPR003445">
    <property type="entry name" value="Cat_transpt"/>
</dbReference>
<gene>
    <name evidence="11" type="primary">trk</name>
    <name evidence="11" type="ORF">GCM10010917_36230</name>
</gene>
<feature type="transmembrane region" description="Helical" evidence="10">
    <location>
        <begin position="24"/>
        <end position="42"/>
    </location>
</feature>
<evidence type="ECO:0000256" key="9">
    <source>
        <dbReference type="ARBA" id="ARBA00023136"/>
    </source>
</evidence>
<evidence type="ECO:0000256" key="3">
    <source>
        <dbReference type="ARBA" id="ARBA00022475"/>
    </source>
</evidence>
<dbReference type="NCBIfam" id="TIGR00933">
    <property type="entry name" value="2a38"/>
    <property type="match status" value="1"/>
</dbReference>
<evidence type="ECO:0000256" key="6">
    <source>
        <dbReference type="ARBA" id="ARBA00022958"/>
    </source>
</evidence>
<dbReference type="Pfam" id="PF02386">
    <property type="entry name" value="TrkH"/>
    <property type="match status" value="1"/>
</dbReference>
<accession>A0ABQ1GP29</accession>
<evidence type="ECO:0000313" key="12">
    <source>
        <dbReference type="Proteomes" id="UP000609323"/>
    </source>
</evidence>
<evidence type="ECO:0000256" key="8">
    <source>
        <dbReference type="ARBA" id="ARBA00023065"/>
    </source>
</evidence>
<evidence type="ECO:0000256" key="1">
    <source>
        <dbReference type="ARBA" id="ARBA00004651"/>
    </source>
</evidence>
<evidence type="ECO:0000256" key="2">
    <source>
        <dbReference type="ARBA" id="ARBA00022448"/>
    </source>
</evidence>
<keyword evidence="4" id="KW-0633">Potassium transport</keyword>